<dbReference type="Proteomes" id="UP001165287">
    <property type="component" value="Unassembled WGS sequence"/>
</dbReference>
<feature type="signal peptide" evidence="1">
    <location>
        <begin position="1"/>
        <end position="23"/>
    </location>
</feature>
<proteinExistence type="predicted"/>
<organism evidence="2 3">
    <name type="scientific">Metabacillus rhizolycopersici</name>
    <dbReference type="NCBI Taxonomy" id="2875709"/>
    <lineage>
        <taxon>Bacteria</taxon>
        <taxon>Bacillati</taxon>
        <taxon>Bacillota</taxon>
        <taxon>Bacilli</taxon>
        <taxon>Bacillales</taxon>
        <taxon>Bacillaceae</taxon>
        <taxon>Metabacillus</taxon>
    </lineage>
</organism>
<sequence>MIHKKKSKAILQKVGIIFISSMAGILVACSNETVKEEENAPGQSNSSVVEEAVPNATETKKEEVQEEVQEDVLLTHEEFIKRWNQITEENGQTNYHLNGEIETLDSDEEVLEMGFISISDSYLVLANPETGAIQKVSLNLSYPIDEDPNSPHIHDVTKILMQVLQPTLTEVDLKFNLSELGVSTNDYSREEVTLVENGVTYTINNGDDRFWLDAIVEEN</sequence>
<evidence type="ECO:0008006" key="4">
    <source>
        <dbReference type="Google" id="ProtNLM"/>
    </source>
</evidence>
<dbReference type="EMBL" id="JAIQUM010000003">
    <property type="protein sequence ID" value="MBZ5749086.1"/>
    <property type="molecule type" value="Genomic_DNA"/>
</dbReference>
<keyword evidence="3" id="KW-1185">Reference proteome</keyword>
<reference evidence="2" key="1">
    <citation type="submission" date="2024-05" db="EMBL/GenBank/DDBJ databases">
        <title>Metabacillus sp. nov., isolated from the rhizosphere soil of tomato plants.</title>
        <authorList>
            <person name="Ma R."/>
        </authorList>
    </citation>
    <scope>NUCLEOTIDE SEQUENCE</scope>
    <source>
        <strain evidence="2">DBTR6</strain>
    </source>
</reference>
<comment type="caution">
    <text evidence="2">The sequence shown here is derived from an EMBL/GenBank/DDBJ whole genome shotgun (WGS) entry which is preliminary data.</text>
</comment>
<feature type="chain" id="PRO_5046033223" description="Lipoprotein" evidence="1">
    <location>
        <begin position="24"/>
        <end position="219"/>
    </location>
</feature>
<evidence type="ECO:0000313" key="3">
    <source>
        <dbReference type="Proteomes" id="UP001165287"/>
    </source>
</evidence>
<gene>
    <name evidence="2" type="ORF">K9V48_02245</name>
</gene>
<name>A0ABS7UL87_9BACI</name>
<accession>A0ABS7UL87</accession>
<evidence type="ECO:0000313" key="2">
    <source>
        <dbReference type="EMBL" id="MBZ5749086.1"/>
    </source>
</evidence>
<keyword evidence="1" id="KW-0732">Signal</keyword>
<dbReference type="RefSeq" id="WP_224136532.1">
    <property type="nucleotide sequence ID" value="NZ_JAIQUM010000003.1"/>
</dbReference>
<protein>
    <recommendedName>
        <fullName evidence="4">Lipoprotein</fullName>
    </recommendedName>
</protein>
<dbReference type="PROSITE" id="PS51257">
    <property type="entry name" value="PROKAR_LIPOPROTEIN"/>
    <property type="match status" value="1"/>
</dbReference>
<evidence type="ECO:0000256" key="1">
    <source>
        <dbReference type="SAM" id="SignalP"/>
    </source>
</evidence>